<dbReference type="Proteomes" id="UP000824120">
    <property type="component" value="Chromosome 12"/>
</dbReference>
<dbReference type="AlphaFoldDB" id="A0A9J5W0P1"/>
<accession>A0A9J5W0P1</accession>
<comment type="caution">
    <text evidence="1">The sequence shown here is derived from an EMBL/GenBank/DDBJ whole genome shotgun (WGS) entry which is preliminary data.</text>
</comment>
<sequence length="92" mass="10502">MSKKFTSNAFCMARSRNASVSLQTTSKSIVVNFTSLEAISLEYSNNVISNRVDFKHPLLNSLIFNLPLFCIFEERLHEEELIPQPLHILSET</sequence>
<evidence type="ECO:0000313" key="2">
    <source>
        <dbReference type="Proteomes" id="UP000824120"/>
    </source>
</evidence>
<reference evidence="1 2" key="1">
    <citation type="submission" date="2020-09" db="EMBL/GenBank/DDBJ databases">
        <title>De no assembly of potato wild relative species, Solanum commersonii.</title>
        <authorList>
            <person name="Cho K."/>
        </authorList>
    </citation>
    <scope>NUCLEOTIDE SEQUENCE [LARGE SCALE GENOMIC DNA]</scope>
    <source>
        <strain evidence="1">LZ3.2</strain>
        <tissue evidence="1">Leaf</tissue>
    </source>
</reference>
<proteinExistence type="predicted"/>
<protein>
    <submittedName>
        <fullName evidence="1">Uncharacterized protein</fullName>
    </submittedName>
</protein>
<gene>
    <name evidence="1" type="ORF">H5410_058819</name>
</gene>
<evidence type="ECO:0000313" key="1">
    <source>
        <dbReference type="EMBL" id="KAG5569053.1"/>
    </source>
</evidence>
<keyword evidence="2" id="KW-1185">Reference proteome</keyword>
<dbReference type="EMBL" id="JACXVP010000012">
    <property type="protein sequence ID" value="KAG5569053.1"/>
    <property type="molecule type" value="Genomic_DNA"/>
</dbReference>
<name>A0A9J5W0P1_SOLCO</name>
<organism evidence="1 2">
    <name type="scientific">Solanum commersonii</name>
    <name type="common">Commerson's wild potato</name>
    <name type="synonym">Commerson's nightshade</name>
    <dbReference type="NCBI Taxonomy" id="4109"/>
    <lineage>
        <taxon>Eukaryota</taxon>
        <taxon>Viridiplantae</taxon>
        <taxon>Streptophyta</taxon>
        <taxon>Embryophyta</taxon>
        <taxon>Tracheophyta</taxon>
        <taxon>Spermatophyta</taxon>
        <taxon>Magnoliopsida</taxon>
        <taxon>eudicotyledons</taxon>
        <taxon>Gunneridae</taxon>
        <taxon>Pentapetalae</taxon>
        <taxon>asterids</taxon>
        <taxon>lamiids</taxon>
        <taxon>Solanales</taxon>
        <taxon>Solanaceae</taxon>
        <taxon>Solanoideae</taxon>
        <taxon>Solaneae</taxon>
        <taxon>Solanum</taxon>
    </lineage>
</organism>